<keyword evidence="2" id="KW-1185">Reference proteome</keyword>
<organism evidence="1 2">
    <name type="scientific">Bauhinia variegata</name>
    <name type="common">Purple orchid tree</name>
    <name type="synonym">Phanera variegata</name>
    <dbReference type="NCBI Taxonomy" id="167791"/>
    <lineage>
        <taxon>Eukaryota</taxon>
        <taxon>Viridiplantae</taxon>
        <taxon>Streptophyta</taxon>
        <taxon>Embryophyta</taxon>
        <taxon>Tracheophyta</taxon>
        <taxon>Spermatophyta</taxon>
        <taxon>Magnoliopsida</taxon>
        <taxon>eudicotyledons</taxon>
        <taxon>Gunneridae</taxon>
        <taxon>Pentapetalae</taxon>
        <taxon>rosids</taxon>
        <taxon>fabids</taxon>
        <taxon>Fabales</taxon>
        <taxon>Fabaceae</taxon>
        <taxon>Cercidoideae</taxon>
        <taxon>Cercideae</taxon>
        <taxon>Bauhiniinae</taxon>
        <taxon>Bauhinia</taxon>
    </lineage>
</organism>
<dbReference type="Proteomes" id="UP000828941">
    <property type="component" value="Chromosome 7"/>
</dbReference>
<sequence>MSKRSHYQSKIKRYSCSGRAGAQAFCFLCCSLQTFLNINALNCVSLGEFPKHITQENKGTLNILLAIWTESFYSSSVFLFLRSEKTKKFGCWKKSSGLSAGNYVGPGTGRRNIAGSIGEMTLELTASPPQVPTVTSAHYRSPSLDLLQDTRESREKYLTLCVPLYKFALKGDWPGAKRLLDVNTKLLNAAIAKGWPTLLHVAAGANHADFVEELVKLMDKEDLELQDCKNNTAFCFAAANGNIPIAKIMLEKNPDLVGIRGGNGMAPVHFAALQGKSEMARYLYSKTVEMFDDGDWDMLFFDCIYTGIDDLALKMLKERPTLALALDENKETALHILARNPLGFGCEIAEHTNHYMNSGVILKQARVLQIVDCLWNNILKLKDSDSEVKETISTPSHVLFEAVGAGNFEFLAKLLSYCPDLIWELDTRNRSIIHFAVLHRQSDIFNLIHEIGSNKDIIISYVDPEDGNNLLHLAAKLAPTDQLEMISGAAFQMRLELLWFEKVKKIMPPSYIRMKNSKGMTPQELFTEEHKELLEKARTWMKETANSCTVVSTLITTGVFSAAYSLPGGTNDNSGNPNYLGKTPFQIFSIADAIAMIFSSTSVLIFLSILVSRYAQHDFYKSLPSKLIYGMVALFISITTMMIAFSSAFFVSYYHGTKWVPSSISVIAALPALVFVCLQYSLWSDIIYSIYFCHSLFLPSKHMLS</sequence>
<proteinExistence type="predicted"/>
<evidence type="ECO:0000313" key="2">
    <source>
        <dbReference type="Proteomes" id="UP000828941"/>
    </source>
</evidence>
<evidence type="ECO:0000313" key="1">
    <source>
        <dbReference type="EMBL" id="KAI4332584.1"/>
    </source>
</evidence>
<accession>A0ACB9N9Y9</accession>
<reference evidence="1 2" key="1">
    <citation type="journal article" date="2022" name="DNA Res.">
        <title>Chromosomal-level genome assembly of the orchid tree Bauhinia variegata (Leguminosae; Cercidoideae) supports the allotetraploid origin hypothesis of Bauhinia.</title>
        <authorList>
            <person name="Zhong Y."/>
            <person name="Chen Y."/>
            <person name="Zheng D."/>
            <person name="Pang J."/>
            <person name="Liu Y."/>
            <person name="Luo S."/>
            <person name="Meng S."/>
            <person name="Qian L."/>
            <person name="Wei D."/>
            <person name="Dai S."/>
            <person name="Zhou R."/>
        </authorList>
    </citation>
    <scope>NUCLEOTIDE SEQUENCE [LARGE SCALE GENOMIC DNA]</scope>
    <source>
        <strain evidence="1">BV-YZ2020</strain>
    </source>
</reference>
<dbReference type="EMBL" id="CM039432">
    <property type="protein sequence ID" value="KAI4332584.1"/>
    <property type="molecule type" value="Genomic_DNA"/>
</dbReference>
<gene>
    <name evidence="1" type="ORF">L6164_017480</name>
</gene>
<comment type="caution">
    <text evidence="1">The sequence shown here is derived from an EMBL/GenBank/DDBJ whole genome shotgun (WGS) entry which is preliminary data.</text>
</comment>
<name>A0ACB9N9Y9_BAUVA</name>
<protein>
    <submittedName>
        <fullName evidence="1">Uncharacterized protein</fullName>
    </submittedName>
</protein>